<evidence type="ECO:0000256" key="2">
    <source>
        <dbReference type="ARBA" id="ARBA00001913"/>
    </source>
</evidence>
<dbReference type="EMBL" id="KQ460880">
    <property type="protein sequence ID" value="KPJ11520.1"/>
    <property type="molecule type" value="Genomic_DNA"/>
</dbReference>
<evidence type="ECO:0000256" key="3">
    <source>
        <dbReference type="ARBA" id="ARBA00001936"/>
    </source>
</evidence>
<dbReference type="GO" id="GO:0004341">
    <property type="term" value="F:gluconolactonase activity"/>
    <property type="evidence" value="ECO:0007669"/>
    <property type="project" value="UniProtKB-EC"/>
</dbReference>
<dbReference type="Gene3D" id="2.120.10.30">
    <property type="entry name" value="TolB, C-terminal domain"/>
    <property type="match status" value="3"/>
</dbReference>
<feature type="binding site" evidence="15">
    <location>
        <position position="91"/>
    </location>
    <ligand>
        <name>a divalent metal cation</name>
        <dbReference type="ChEBI" id="CHEBI:60240"/>
    </ligand>
</feature>
<name>A0A0N1IGA3_PAPMA</name>
<evidence type="ECO:0000256" key="1">
    <source>
        <dbReference type="ARBA" id="ARBA00001589"/>
    </source>
</evidence>
<keyword evidence="11" id="KW-0378">Hydrolase</keyword>
<evidence type="ECO:0000256" key="12">
    <source>
        <dbReference type="ARBA" id="ARBA00022837"/>
    </source>
</evidence>
<evidence type="ECO:0000256" key="15">
    <source>
        <dbReference type="PIRSR" id="PIRSR605511-2"/>
    </source>
</evidence>
<dbReference type="Pfam" id="PF08450">
    <property type="entry name" value="SGL"/>
    <property type="match status" value="2"/>
</dbReference>
<dbReference type="PRINTS" id="PR01790">
    <property type="entry name" value="SMP30FAMILY"/>
</dbReference>
<dbReference type="InterPro" id="IPR008367">
    <property type="entry name" value="Regucalcin"/>
</dbReference>
<comment type="cofactor">
    <cofactor evidence="3">
        <name>Mn(2+)</name>
        <dbReference type="ChEBI" id="CHEBI:29035"/>
    </cofactor>
</comment>
<evidence type="ECO:0000256" key="6">
    <source>
        <dbReference type="ARBA" id="ARBA00008853"/>
    </source>
</evidence>
<comment type="catalytic activity">
    <reaction evidence="1">
        <text>D-glucono-1,5-lactone + H2O = D-gluconate + H(+)</text>
        <dbReference type="Rhea" id="RHEA:10440"/>
        <dbReference type="ChEBI" id="CHEBI:15377"/>
        <dbReference type="ChEBI" id="CHEBI:15378"/>
        <dbReference type="ChEBI" id="CHEBI:16217"/>
        <dbReference type="ChEBI" id="CHEBI:18391"/>
        <dbReference type="EC" id="3.1.1.17"/>
    </reaction>
</comment>
<dbReference type="InterPro" id="IPR005511">
    <property type="entry name" value="SMP-30"/>
</dbReference>
<evidence type="ECO:0000256" key="8">
    <source>
        <dbReference type="ARBA" id="ARBA00016808"/>
    </source>
</evidence>
<protein>
    <recommendedName>
        <fullName evidence="8">Regucalcin</fullName>
        <ecNumber evidence="7">3.1.1.17</ecNumber>
    </recommendedName>
    <alternativeName>
        <fullName evidence="13">Gluconolactonase</fullName>
    </alternativeName>
</protein>
<gene>
    <name evidence="17" type="ORF">RR48_01768</name>
</gene>
<dbReference type="GO" id="GO:0005737">
    <property type="term" value="C:cytoplasm"/>
    <property type="evidence" value="ECO:0007669"/>
    <property type="project" value="UniProtKB-SubCell"/>
</dbReference>
<dbReference type="PRINTS" id="PR01791">
    <property type="entry name" value="REGUCALCIN"/>
</dbReference>
<dbReference type="GO" id="GO:0019853">
    <property type="term" value="P:L-ascorbic acid biosynthetic process"/>
    <property type="evidence" value="ECO:0007669"/>
    <property type="project" value="TreeGrafter"/>
</dbReference>
<dbReference type="SUPFAM" id="SSF63829">
    <property type="entry name" value="Calcium-dependent phosphotriesterase"/>
    <property type="match status" value="2"/>
</dbReference>
<evidence type="ECO:0000256" key="7">
    <source>
        <dbReference type="ARBA" id="ARBA00013227"/>
    </source>
</evidence>
<feature type="binding site" evidence="15">
    <location>
        <position position="142"/>
    </location>
    <ligand>
        <name>a divalent metal cation</name>
        <dbReference type="ChEBI" id="CHEBI:60240"/>
    </ligand>
</feature>
<sequence length="360" mass="40002">MKRNIVEIEWNGENDTARIVRIVAQVDKDKPINMFNDGKADPRGRLFTGTLGFNDSGPMSLESFVRENGSIYRLDEDGQIHELDDKITLANGLAWDIERKYFYYVDSMDGIRRYDYDIETGNISNCQKIFVAAEHGFKGMCDGMTIDTDGNLWVALFKSSKVIKLEGETGKLLQKVTIPTNEVTSVAFGGPNLDILYVTTGNTRCKKNEPAWGAALYEVTGLGVRGHPSTKALFTSVAFGGPNLDILYVTTANTRCKKTEVVWGAALYEVTGLGVRGHPSTKCNSSGNRDSETLDDMILSEKGSLYRIDSDGHVHKLDEKITIPNGLAWDAEGKTLCHVDSMDCIRRYDYDIETGNICKY</sequence>
<feature type="binding site" evidence="15">
    <location>
        <position position="55"/>
    </location>
    <ligand>
        <name>substrate</name>
    </ligand>
</feature>
<dbReference type="PANTHER" id="PTHR10907:SF66">
    <property type="entry name" value="MIP34848P1-RELATED"/>
    <property type="match status" value="1"/>
</dbReference>
<reference evidence="17 18" key="1">
    <citation type="journal article" date="2015" name="Nat. Commun.">
        <title>Outbred genome sequencing and CRISPR/Cas9 gene editing in butterflies.</title>
        <authorList>
            <person name="Li X."/>
            <person name="Fan D."/>
            <person name="Zhang W."/>
            <person name="Liu G."/>
            <person name="Zhang L."/>
            <person name="Zhao L."/>
            <person name="Fang X."/>
            <person name="Chen L."/>
            <person name="Dong Y."/>
            <person name="Chen Y."/>
            <person name="Ding Y."/>
            <person name="Zhao R."/>
            <person name="Feng M."/>
            <person name="Zhu Y."/>
            <person name="Feng Y."/>
            <person name="Jiang X."/>
            <person name="Zhu D."/>
            <person name="Xiang H."/>
            <person name="Feng X."/>
            <person name="Li S."/>
            <person name="Wang J."/>
            <person name="Zhang G."/>
            <person name="Kronforst M.R."/>
            <person name="Wang W."/>
        </authorList>
    </citation>
    <scope>NUCLEOTIDE SEQUENCE [LARGE SCALE GENOMIC DNA]</scope>
    <source>
        <strain evidence="17">Ya'a_city_454_Pm</strain>
        <tissue evidence="17">Whole body</tissue>
    </source>
</reference>
<evidence type="ECO:0000259" key="16">
    <source>
        <dbReference type="Pfam" id="PF08450"/>
    </source>
</evidence>
<organism evidence="17 18">
    <name type="scientific">Papilio machaon</name>
    <name type="common">Old World swallowtail butterfly</name>
    <dbReference type="NCBI Taxonomy" id="76193"/>
    <lineage>
        <taxon>Eukaryota</taxon>
        <taxon>Metazoa</taxon>
        <taxon>Ecdysozoa</taxon>
        <taxon>Arthropoda</taxon>
        <taxon>Hexapoda</taxon>
        <taxon>Insecta</taxon>
        <taxon>Pterygota</taxon>
        <taxon>Neoptera</taxon>
        <taxon>Endopterygota</taxon>
        <taxon>Lepidoptera</taxon>
        <taxon>Glossata</taxon>
        <taxon>Ditrysia</taxon>
        <taxon>Papilionoidea</taxon>
        <taxon>Papilionidae</taxon>
        <taxon>Papilioninae</taxon>
        <taxon>Papilio</taxon>
    </lineage>
</organism>
<proteinExistence type="inferred from homology"/>
<evidence type="ECO:0000256" key="5">
    <source>
        <dbReference type="ARBA" id="ARBA00004496"/>
    </source>
</evidence>
<dbReference type="GO" id="GO:0030234">
    <property type="term" value="F:enzyme regulator activity"/>
    <property type="evidence" value="ECO:0007669"/>
    <property type="project" value="InterPro"/>
</dbReference>
<evidence type="ECO:0000256" key="10">
    <source>
        <dbReference type="ARBA" id="ARBA00022723"/>
    </source>
</evidence>
<dbReference type="InterPro" id="IPR013658">
    <property type="entry name" value="SGL"/>
</dbReference>
<dbReference type="EC" id="3.1.1.17" evidence="7"/>
<dbReference type="InParanoid" id="A0A0N1IGA3"/>
<feature type="domain" description="SMP-30/Gluconolactonase/LRE-like region" evidence="16">
    <location>
        <begin position="15"/>
        <end position="201"/>
    </location>
</feature>
<comment type="cofactor">
    <cofactor evidence="15">
        <name>Zn(2+)</name>
        <dbReference type="ChEBI" id="CHEBI:29105"/>
    </cofactor>
    <text evidence="15">Binds 1 divalent metal cation per subunit.</text>
</comment>
<accession>A0A0N1IGA3</accession>
<dbReference type="InterPro" id="IPR011042">
    <property type="entry name" value="6-blade_b-propeller_TolB-like"/>
</dbReference>
<evidence type="ECO:0000256" key="13">
    <source>
        <dbReference type="ARBA" id="ARBA00032464"/>
    </source>
</evidence>
<dbReference type="AlphaFoldDB" id="A0A0N1IGA3"/>
<evidence type="ECO:0000256" key="11">
    <source>
        <dbReference type="ARBA" id="ARBA00022801"/>
    </source>
</evidence>
<evidence type="ECO:0000313" key="18">
    <source>
        <dbReference type="Proteomes" id="UP000053240"/>
    </source>
</evidence>
<feature type="active site" description="Proton donor/acceptor" evidence="14">
    <location>
        <position position="142"/>
    </location>
</feature>
<dbReference type="GO" id="GO:0005509">
    <property type="term" value="F:calcium ion binding"/>
    <property type="evidence" value="ECO:0007669"/>
    <property type="project" value="InterPro"/>
</dbReference>
<dbReference type="Proteomes" id="UP000053240">
    <property type="component" value="Unassembled WGS sequence"/>
</dbReference>
<comment type="similarity">
    <text evidence="6">Belongs to the SMP-30/CGR1 family.</text>
</comment>
<comment type="subcellular location">
    <subcellularLocation>
        <location evidence="5">Cytoplasm</location>
    </subcellularLocation>
</comment>
<evidence type="ECO:0000256" key="9">
    <source>
        <dbReference type="ARBA" id="ARBA00022490"/>
    </source>
</evidence>
<evidence type="ECO:0000256" key="14">
    <source>
        <dbReference type="PIRSR" id="PIRSR605511-1"/>
    </source>
</evidence>
<feature type="domain" description="SMP-30/Gluconolactonase/LRE-like region" evidence="16">
    <location>
        <begin position="300"/>
        <end position="357"/>
    </location>
</feature>
<dbReference type="STRING" id="76193.A0A0N1IGA3"/>
<evidence type="ECO:0000313" key="17">
    <source>
        <dbReference type="EMBL" id="KPJ11520.1"/>
    </source>
</evidence>
<comment type="cofactor">
    <cofactor evidence="2">
        <name>Ca(2+)</name>
        <dbReference type="ChEBI" id="CHEBI:29108"/>
    </cofactor>
</comment>
<evidence type="ECO:0000256" key="4">
    <source>
        <dbReference type="ARBA" id="ARBA00001946"/>
    </source>
</evidence>
<keyword evidence="18" id="KW-1185">Reference proteome</keyword>
<comment type="cofactor">
    <cofactor evidence="4">
        <name>Mg(2+)</name>
        <dbReference type="ChEBI" id="CHEBI:18420"/>
    </cofactor>
</comment>
<feature type="binding site" evidence="15">
    <location>
        <position position="36"/>
    </location>
    <ligand>
        <name>substrate</name>
    </ligand>
</feature>
<dbReference type="PANTHER" id="PTHR10907">
    <property type="entry name" value="REGUCALCIN"/>
    <property type="match status" value="1"/>
</dbReference>
<keyword evidence="12" id="KW-0106">Calcium</keyword>
<keyword evidence="15" id="KW-0862">Zinc</keyword>
<keyword evidence="9" id="KW-0963">Cytoplasm</keyword>
<keyword evidence="10 15" id="KW-0479">Metal-binding</keyword>